<sequence>MSVTPIIFAKHRQGSVPAQNHYMPTDAVVVLDFSGFETTPFLSQILALNLNKLMAPGLGFQGKLDSGENFAVYYFSETAYRFVVSESAAAELATLIDSHADEFDIELVRRHDLVAATLSGELAFERLVNDFTLTPGLRISDKNACYGKQSGEVFITTLLVDEQQQYQLIAQAAVLDKWQTTLTDAGFKLVS</sequence>
<dbReference type="RefSeq" id="WP_099644096.1">
    <property type="nucleotide sequence ID" value="NZ_JAQPZX010000049.1"/>
</dbReference>
<organism evidence="1 2">
    <name type="scientific">Pseudoalteromonas piscicida</name>
    <dbReference type="NCBI Taxonomy" id="43662"/>
    <lineage>
        <taxon>Bacteria</taxon>
        <taxon>Pseudomonadati</taxon>
        <taxon>Pseudomonadota</taxon>
        <taxon>Gammaproteobacteria</taxon>
        <taxon>Alteromonadales</taxon>
        <taxon>Pseudoalteromonadaceae</taxon>
        <taxon>Pseudoalteromonas</taxon>
    </lineage>
</organism>
<reference evidence="2" key="1">
    <citation type="journal article" date="2019" name="Genome Announc.">
        <title>Draft Genome Sequence of Pseudoalteromonas piscicida Strain 36Y ROTHPW, an Hypersaline Seawater Isolate from the South Coast of Sonora, Mexico.</title>
        <authorList>
            <person name="Sanchez-Diaz R."/>
            <person name="Molina-Garza Z.J."/>
            <person name="Cruz-Suarez L.E."/>
            <person name="Selvin J."/>
            <person name="Kiran G.S."/>
            <person name="Ibarra-Gamez J.C."/>
            <person name="Gomez-Gil B."/>
            <person name="Galaviz-Silva L."/>
        </authorList>
    </citation>
    <scope>NUCLEOTIDE SEQUENCE [LARGE SCALE GENOMIC DNA]</scope>
    <source>
        <strain evidence="2">36Y_RITHPW</strain>
    </source>
</reference>
<protein>
    <recommendedName>
        <fullName evidence="3">Aminomethyltransferase folate-binding domain-containing protein</fullName>
    </recommendedName>
</protein>
<gene>
    <name evidence="1" type="ORF">CEX98_21755</name>
</gene>
<name>A0A2A5JJM1_PSEO7</name>
<dbReference type="AlphaFoldDB" id="A0A2A5JJM1"/>
<evidence type="ECO:0008006" key="3">
    <source>
        <dbReference type="Google" id="ProtNLM"/>
    </source>
</evidence>
<comment type="caution">
    <text evidence="1">The sequence shown here is derived from an EMBL/GenBank/DDBJ whole genome shotgun (WGS) entry which is preliminary data.</text>
</comment>
<keyword evidence="2" id="KW-1185">Reference proteome</keyword>
<evidence type="ECO:0000313" key="2">
    <source>
        <dbReference type="Proteomes" id="UP000228621"/>
    </source>
</evidence>
<dbReference type="Proteomes" id="UP000228621">
    <property type="component" value="Unassembled WGS sequence"/>
</dbReference>
<evidence type="ECO:0000313" key="1">
    <source>
        <dbReference type="EMBL" id="PCK29626.1"/>
    </source>
</evidence>
<dbReference type="SUPFAM" id="SSF103025">
    <property type="entry name" value="Folate-binding domain"/>
    <property type="match status" value="1"/>
</dbReference>
<dbReference type="OrthoDB" id="6308140at2"/>
<proteinExistence type="predicted"/>
<dbReference type="EMBL" id="NKHF01000109">
    <property type="protein sequence ID" value="PCK29626.1"/>
    <property type="molecule type" value="Genomic_DNA"/>
</dbReference>
<accession>A0A2A5JJM1</accession>